<sequence>MITETEKRGPRCWVVLDLESAVLDHAGHRRYQQMERWVPSDNGRPSRPHYTRGEDPLQTPRWVFQTIVTASILVAREHAEGGLDVTRFVTYSAPEQDETAVLVGVLKELADAGADAELVSWGGAMHDVPLLIAGCARHGLTLPAGWKWMSFGGANTARHLDLMRVFTGGFKMKPIHQTELLAAMDLPGKIVAKPAATAKLIEAGEWQMVREICEVDCVSELLLLARWRQLLDGRAGVDVVEDRLLRQIIELMPARAYVAELQMRRDRRFAEQCAKAANDAAAIAPWLEQGAA</sequence>
<accession>A0A8T4I9L2</accession>
<protein>
    <recommendedName>
        <fullName evidence="1">Predicted 3'-5' exonuclease PolB-like domain-containing protein</fullName>
    </recommendedName>
</protein>
<evidence type="ECO:0000313" key="3">
    <source>
        <dbReference type="Proteomes" id="UP000676996"/>
    </source>
</evidence>
<keyword evidence="3" id="KW-1185">Reference proteome</keyword>
<reference evidence="2" key="1">
    <citation type="submission" date="2021-04" db="EMBL/GenBank/DDBJ databases">
        <title>Ouciella asimina sp. nov., isolated from the surface seawater in the hydrothermal field of Okinawa Trough.</title>
        <authorList>
            <person name="Shuang W."/>
        </authorList>
    </citation>
    <scope>NUCLEOTIDE SEQUENCE</scope>
    <source>
        <strain evidence="2">LXI357</strain>
    </source>
</reference>
<dbReference type="InterPro" id="IPR019288">
    <property type="entry name" value="3'-5'_exonuclease_PolB-like"/>
</dbReference>
<evidence type="ECO:0000259" key="1">
    <source>
        <dbReference type="Pfam" id="PF10108"/>
    </source>
</evidence>
<proteinExistence type="predicted"/>
<gene>
    <name evidence="2" type="ORF">J7S20_00910</name>
</gene>
<organism evidence="2 3">
    <name type="scientific">Stakelama marina</name>
    <dbReference type="NCBI Taxonomy" id="2826939"/>
    <lineage>
        <taxon>Bacteria</taxon>
        <taxon>Pseudomonadati</taxon>
        <taxon>Pseudomonadota</taxon>
        <taxon>Alphaproteobacteria</taxon>
        <taxon>Sphingomonadales</taxon>
        <taxon>Sphingomonadaceae</taxon>
        <taxon>Stakelama</taxon>
    </lineage>
</organism>
<feature type="domain" description="Predicted 3'-5' exonuclease PolB-like" evidence="1">
    <location>
        <begin position="63"/>
        <end position="230"/>
    </location>
</feature>
<dbReference type="AlphaFoldDB" id="A0A8T4I9L2"/>
<name>A0A8T4I9L2_9SPHN</name>
<dbReference type="EMBL" id="JAGRQC010000001">
    <property type="protein sequence ID" value="MBR0551061.1"/>
    <property type="molecule type" value="Genomic_DNA"/>
</dbReference>
<dbReference type="InterPro" id="IPR012337">
    <property type="entry name" value="RNaseH-like_sf"/>
</dbReference>
<dbReference type="Pfam" id="PF10108">
    <property type="entry name" value="DNA_pol_B_exo2"/>
    <property type="match status" value="1"/>
</dbReference>
<dbReference type="RefSeq" id="WP_284052353.1">
    <property type="nucleotide sequence ID" value="NZ_JAGRQC010000001.1"/>
</dbReference>
<dbReference type="SUPFAM" id="SSF53098">
    <property type="entry name" value="Ribonuclease H-like"/>
    <property type="match status" value="1"/>
</dbReference>
<evidence type="ECO:0000313" key="2">
    <source>
        <dbReference type="EMBL" id="MBR0551061.1"/>
    </source>
</evidence>
<dbReference type="Proteomes" id="UP000676996">
    <property type="component" value="Unassembled WGS sequence"/>
</dbReference>
<comment type="caution">
    <text evidence="2">The sequence shown here is derived from an EMBL/GenBank/DDBJ whole genome shotgun (WGS) entry which is preliminary data.</text>
</comment>